<dbReference type="Proteomes" id="UP001237642">
    <property type="component" value="Unassembled WGS sequence"/>
</dbReference>
<dbReference type="InterPro" id="IPR021109">
    <property type="entry name" value="Peptidase_aspartic_dom_sf"/>
</dbReference>
<organism evidence="2 3">
    <name type="scientific">Heracleum sosnowskyi</name>
    <dbReference type="NCBI Taxonomy" id="360622"/>
    <lineage>
        <taxon>Eukaryota</taxon>
        <taxon>Viridiplantae</taxon>
        <taxon>Streptophyta</taxon>
        <taxon>Embryophyta</taxon>
        <taxon>Tracheophyta</taxon>
        <taxon>Spermatophyta</taxon>
        <taxon>Magnoliopsida</taxon>
        <taxon>eudicotyledons</taxon>
        <taxon>Gunneridae</taxon>
        <taxon>Pentapetalae</taxon>
        <taxon>asterids</taxon>
        <taxon>campanulids</taxon>
        <taxon>Apiales</taxon>
        <taxon>Apiaceae</taxon>
        <taxon>Apioideae</taxon>
        <taxon>apioid superclade</taxon>
        <taxon>Tordylieae</taxon>
        <taxon>Tordyliinae</taxon>
        <taxon>Heracleum</taxon>
    </lineage>
</organism>
<accession>A0AAD8MT12</accession>
<dbReference type="EMBL" id="JAUIZM010000005">
    <property type="protein sequence ID" value="KAK1383957.1"/>
    <property type="molecule type" value="Genomic_DNA"/>
</dbReference>
<feature type="compositionally biased region" description="Polar residues" evidence="1">
    <location>
        <begin position="216"/>
        <end position="231"/>
    </location>
</feature>
<reference evidence="2" key="2">
    <citation type="submission" date="2023-05" db="EMBL/GenBank/DDBJ databases">
        <authorList>
            <person name="Schelkunov M.I."/>
        </authorList>
    </citation>
    <scope>NUCLEOTIDE SEQUENCE</scope>
    <source>
        <strain evidence="2">Hsosn_3</strain>
        <tissue evidence="2">Leaf</tissue>
    </source>
</reference>
<dbReference type="Gene3D" id="2.40.70.10">
    <property type="entry name" value="Acid Proteases"/>
    <property type="match status" value="1"/>
</dbReference>
<evidence type="ECO:0000256" key="1">
    <source>
        <dbReference type="SAM" id="MobiDB-lite"/>
    </source>
</evidence>
<dbReference type="AlphaFoldDB" id="A0AAD8MT12"/>
<reference evidence="2" key="1">
    <citation type="submission" date="2023-02" db="EMBL/GenBank/DDBJ databases">
        <title>Genome of toxic invasive species Heracleum sosnowskyi carries increased number of genes despite the absence of recent whole-genome duplications.</title>
        <authorList>
            <person name="Schelkunov M."/>
            <person name="Shtratnikova V."/>
            <person name="Makarenko M."/>
            <person name="Klepikova A."/>
            <person name="Omelchenko D."/>
            <person name="Novikova G."/>
            <person name="Obukhova E."/>
            <person name="Bogdanov V."/>
            <person name="Penin A."/>
            <person name="Logacheva M."/>
        </authorList>
    </citation>
    <scope>NUCLEOTIDE SEQUENCE</scope>
    <source>
        <strain evidence="2">Hsosn_3</strain>
        <tissue evidence="2">Leaf</tissue>
    </source>
</reference>
<comment type="caution">
    <text evidence="2">The sequence shown here is derived from an EMBL/GenBank/DDBJ whole genome shotgun (WGS) entry which is preliminary data.</text>
</comment>
<evidence type="ECO:0000313" key="2">
    <source>
        <dbReference type="EMBL" id="KAK1383957.1"/>
    </source>
</evidence>
<keyword evidence="3" id="KW-1185">Reference proteome</keyword>
<proteinExistence type="predicted"/>
<feature type="region of interest" description="Disordered" evidence="1">
    <location>
        <begin position="216"/>
        <end position="248"/>
    </location>
</feature>
<gene>
    <name evidence="2" type="ORF">POM88_021692</name>
</gene>
<dbReference type="PANTHER" id="PTHR33240:SF8">
    <property type="entry name" value="OS03G0439900 PROTEIN"/>
    <property type="match status" value="1"/>
</dbReference>
<name>A0AAD8MT12_9APIA</name>
<feature type="region of interest" description="Disordered" evidence="1">
    <location>
        <begin position="1"/>
        <end position="41"/>
    </location>
</feature>
<sequence length="248" mass="27277">MGQYIARKTDDRGTGSGKGKNVVNVVLGGSNSPPRSPDSGDEIMMVQTCPEQIISFNKDDFEGLDPNHNEALVVSLDIADNEVKRILIDNGSSVNIIFKHIVDRMQLGSVKMNDCREDPLYDFGNNLVPIQGTLYLPVLFGTYPNQVTNIVKFYVINTPSSYNVILGRPALTKLQAITSTPHLKFKFPTPSGIGEVRGDYEMASRCYRQGAIGIQRSQGPQQYADQESGSESSHETGLKKQYAIKSKS</sequence>
<dbReference type="PANTHER" id="PTHR33240">
    <property type="entry name" value="OS08G0508500 PROTEIN"/>
    <property type="match status" value="1"/>
</dbReference>
<dbReference type="CDD" id="cd00303">
    <property type="entry name" value="retropepsin_like"/>
    <property type="match status" value="1"/>
</dbReference>
<feature type="compositionally biased region" description="Low complexity" evidence="1">
    <location>
        <begin position="19"/>
        <end position="32"/>
    </location>
</feature>
<protein>
    <submittedName>
        <fullName evidence="2">Uncharacterized protein</fullName>
    </submittedName>
</protein>
<evidence type="ECO:0000313" key="3">
    <source>
        <dbReference type="Proteomes" id="UP001237642"/>
    </source>
</evidence>